<accession>A0AAV0BRY1</accession>
<dbReference type="EMBL" id="CALTRL010006023">
    <property type="protein sequence ID" value="CAH7688836.1"/>
    <property type="molecule type" value="Genomic_DNA"/>
</dbReference>
<evidence type="ECO:0000256" key="3">
    <source>
        <dbReference type="ARBA" id="ARBA00022692"/>
    </source>
</evidence>
<comment type="caution">
    <text evidence="8">The sequence shown here is derived from an EMBL/GenBank/DDBJ whole genome shotgun (WGS) entry which is preliminary data.</text>
</comment>
<comment type="caution">
    <text evidence="6">Lacks conserved residue(s) required for the propagation of feature annotation.</text>
</comment>
<feature type="region of interest" description="Disordered" evidence="7">
    <location>
        <begin position="108"/>
        <end position="137"/>
    </location>
</feature>
<protein>
    <submittedName>
        <fullName evidence="8">Uncharacterized protein</fullName>
    </submittedName>
</protein>
<keyword evidence="9" id="KW-1185">Reference proteome</keyword>
<evidence type="ECO:0000313" key="9">
    <source>
        <dbReference type="Proteomes" id="UP001153365"/>
    </source>
</evidence>
<comment type="subcellular location">
    <subcellularLocation>
        <location evidence="1">Membrane</location>
        <topology evidence="1">Multi-pass membrane protein</topology>
    </subcellularLocation>
</comment>
<dbReference type="AlphaFoldDB" id="A0AAV0BRY1"/>
<reference evidence="8" key="1">
    <citation type="submission" date="2022-06" db="EMBL/GenBank/DDBJ databases">
        <authorList>
            <consortium name="SYNGENTA / RWTH Aachen University"/>
        </authorList>
    </citation>
    <scope>NUCLEOTIDE SEQUENCE</scope>
</reference>
<dbReference type="PANTHER" id="PTHR11266">
    <property type="entry name" value="PEROXISOMAL MEMBRANE PROTEIN 2, PXMP2 MPV17"/>
    <property type="match status" value="1"/>
</dbReference>
<organism evidence="8 9">
    <name type="scientific">Phakopsora pachyrhizi</name>
    <name type="common">Asian soybean rust disease fungus</name>
    <dbReference type="NCBI Taxonomy" id="170000"/>
    <lineage>
        <taxon>Eukaryota</taxon>
        <taxon>Fungi</taxon>
        <taxon>Dikarya</taxon>
        <taxon>Basidiomycota</taxon>
        <taxon>Pucciniomycotina</taxon>
        <taxon>Pucciniomycetes</taxon>
        <taxon>Pucciniales</taxon>
        <taxon>Phakopsoraceae</taxon>
        <taxon>Phakopsora</taxon>
    </lineage>
</organism>
<dbReference type="GO" id="GO:0005739">
    <property type="term" value="C:mitochondrion"/>
    <property type="evidence" value="ECO:0007669"/>
    <property type="project" value="TreeGrafter"/>
</dbReference>
<keyword evidence="3 6" id="KW-0812">Transmembrane</keyword>
<keyword evidence="4 6" id="KW-1133">Transmembrane helix</keyword>
<evidence type="ECO:0000256" key="7">
    <source>
        <dbReference type="SAM" id="MobiDB-lite"/>
    </source>
</evidence>
<evidence type="ECO:0000256" key="6">
    <source>
        <dbReference type="RuleBase" id="RU363053"/>
    </source>
</evidence>
<evidence type="ECO:0000313" key="8">
    <source>
        <dbReference type="EMBL" id="CAH7688836.1"/>
    </source>
</evidence>
<proteinExistence type="inferred from homology"/>
<feature type="transmembrane region" description="Helical" evidence="6">
    <location>
        <begin position="164"/>
        <end position="185"/>
    </location>
</feature>
<name>A0AAV0BRY1_PHAPC</name>
<sequence length="308" mass="34489">MSLPMNRLIRAYERSFKSNPSLTLAITNGCLKCFGDFLAQLLPAMVDVTFSLDVHRSLRFLIFGLLHGPCVGKWHEFLENRVPLTNSQRISQSDLDTDLQSIAAEKSLPSSPHNLNRPNYSIRSRSQNNIEPSSPRHYPVSAESKVIGFLSSSKRSRSTRLGGLLKRVLLDQLIMSPIFVFVFIFTTALLEGLSFEDIKDRLDHLYWHILMANWKIWPLIQFINFNFMPLQPWQSSCGILWTVFLSLSTHSASVPKPSSSNLSLLKSTVVGLSKKIIDSTYNKNSSTINTTGAPNVSSIANASVTSEN</sequence>
<dbReference type="InterPro" id="IPR007248">
    <property type="entry name" value="Mpv17_PMP22"/>
</dbReference>
<evidence type="ECO:0000256" key="5">
    <source>
        <dbReference type="ARBA" id="ARBA00023136"/>
    </source>
</evidence>
<dbReference type="PANTHER" id="PTHR11266:SF50">
    <property type="entry name" value="VACUOLAR MEMBRANE PROTEIN YOR292C"/>
    <property type="match status" value="1"/>
</dbReference>
<gene>
    <name evidence="8" type="ORF">PPACK8108_LOCUS23869</name>
</gene>
<dbReference type="GO" id="GO:0016020">
    <property type="term" value="C:membrane"/>
    <property type="evidence" value="ECO:0007669"/>
    <property type="project" value="UniProtKB-SubCell"/>
</dbReference>
<feature type="compositionally biased region" description="Polar residues" evidence="7">
    <location>
        <begin position="108"/>
        <end position="132"/>
    </location>
</feature>
<evidence type="ECO:0000256" key="2">
    <source>
        <dbReference type="ARBA" id="ARBA00006824"/>
    </source>
</evidence>
<comment type="similarity">
    <text evidence="2 6">Belongs to the peroxisomal membrane protein PXMP2/4 family.</text>
</comment>
<dbReference type="Proteomes" id="UP001153365">
    <property type="component" value="Unassembled WGS sequence"/>
</dbReference>
<evidence type="ECO:0000256" key="1">
    <source>
        <dbReference type="ARBA" id="ARBA00004141"/>
    </source>
</evidence>
<dbReference type="Pfam" id="PF04117">
    <property type="entry name" value="Mpv17_PMP22"/>
    <property type="match status" value="1"/>
</dbReference>
<evidence type="ECO:0000256" key="4">
    <source>
        <dbReference type="ARBA" id="ARBA00022989"/>
    </source>
</evidence>
<keyword evidence="5 6" id="KW-0472">Membrane</keyword>